<dbReference type="AlphaFoldDB" id="A0A367LEG3"/>
<name>A0A367LEG3_9HYPO</name>
<dbReference type="STRING" id="1330021.A0A367LEG3"/>
<evidence type="ECO:0000313" key="2">
    <source>
        <dbReference type="EMBL" id="RCI12815.1"/>
    </source>
</evidence>
<comment type="caution">
    <text evidence="2">The sequence shown here is derived from an EMBL/GenBank/DDBJ whole genome shotgun (WGS) entry which is preliminary data.</text>
</comment>
<feature type="region of interest" description="Disordered" evidence="1">
    <location>
        <begin position="347"/>
        <end position="367"/>
    </location>
</feature>
<feature type="region of interest" description="Disordered" evidence="1">
    <location>
        <begin position="297"/>
        <end position="318"/>
    </location>
</feature>
<proteinExistence type="predicted"/>
<feature type="region of interest" description="Disordered" evidence="1">
    <location>
        <begin position="40"/>
        <end position="101"/>
    </location>
</feature>
<feature type="compositionally biased region" description="Basic and acidic residues" evidence="1">
    <location>
        <begin position="81"/>
        <end position="97"/>
    </location>
</feature>
<dbReference type="EMBL" id="LKCN02000007">
    <property type="protein sequence ID" value="RCI12815.1"/>
    <property type="molecule type" value="Genomic_DNA"/>
</dbReference>
<dbReference type="OrthoDB" id="4922598at2759"/>
<accession>A0A367LEG3</accession>
<organism evidence="2 3">
    <name type="scientific">Ophiocordyceps polyrhachis-furcata BCC 54312</name>
    <dbReference type="NCBI Taxonomy" id="1330021"/>
    <lineage>
        <taxon>Eukaryota</taxon>
        <taxon>Fungi</taxon>
        <taxon>Dikarya</taxon>
        <taxon>Ascomycota</taxon>
        <taxon>Pezizomycotina</taxon>
        <taxon>Sordariomycetes</taxon>
        <taxon>Hypocreomycetidae</taxon>
        <taxon>Hypocreales</taxon>
        <taxon>Ophiocordycipitaceae</taxon>
        <taxon>Ophiocordyceps</taxon>
    </lineage>
</organism>
<gene>
    <name evidence="2" type="ORF">L249_0543</name>
</gene>
<dbReference type="Proteomes" id="UP000253664">
    <property type="component" value="Unassembled WGS sequence"/>
</dbReference>
<evidence type="ECO:0000313" key="3">
    <source>
        <dbReference type="Proteomes" id="UP000253664"/>
    </source>
</evidence>
<keyword evidence="3" id="KW-1185">Reference proteome</keyword>
<evidence type="ECO:0000256" key="1">
    <source>
        <dbReference type="SAM" id="MobiDB-lite"/>
    </source>
</evidence>
<feature type="compositionally biased region" description="Polar residues" evidence="1">
    <location>
        <begin position="69"/>
        <end position="80"/>
    </location>
</feature>
<protein>
    <submittedName>
        <fullName evidence="2">Uncharacterized protein</fullName>
    </submittedName>
</protein>
<sequence>MPFRKWLQSTLGLSRDGATEQQPGIMTSWTASTHGNYSRHYYAPTDRQRPTVARSESVPGDGSVRLDGTRSQVGHQSVFQQRRENEQNARPTKEKQDPSAPPLLLQVMDRESIIEVASLLARLFPHHHLAICDHAAMALHGQSNLQPNYVSILCPTDEADDLLSKAQARGLRRCHLYPRAFYLMTSRDGVVVARCVRILTCRRFRCLDGVEKLLGPFCAPVLSLACVADRVARDYRRCLDNEPCHEVAVRRGADLIWLIANITHQSSSSPQDFLDSFTRRFPETILLLREAGFDIRHTHDGQQPSSKRRSRDGIVIPPSYLGKRNTAALLKRTMTLVHAATRFRLQGERARAASPPPPPSSSAKLWPAPLRLRPRPASCYGPTAPPEIPPRSRARLSLARSEDAGVRASLKSMELVIGKDIVLCRDWPPEHPPTGGQRKA</sequence>
<reference evidence="2 3" key="1">
    <citation type="journal article" date="2015" name="BMC Genomics">
        <title>Insights from the genome of Ophiocordyceps polyrhachis-furcata to pathogenicity and host specificity in insect fungi.</title>
        <authorList>
            <person name="Wichadakul D."/>
            <person name="Kobmoo N."/>
            <person name="Ingsriswang S."/>
            <person name="Tangphatsornruang S."/>
            <person name="Chantasingh D."/>
            <person name="Luangsa-ard J.J."/>
            <person name="Eurwilaichitr L."/>
        </authorList>
    </citation>
    <scope>NUCLEOTIDE SEQUENCE [LARGE SCALE GENOMIC DNA]</scope>
    <source>
        <strain evidence="2 3">BCC 54312</strain>
    </source>
</reference>